<dbReference type="EMBL" id="JAMSLR010000005">
    <property type="protein sequence ID" value="MCM8749293.1"/>
    <property type="molecule type" value="Genomic_DNA"/>
</dbReference>
<dbReference type="PANTHER" id="PTHR42659:SF2">
    <property type="entry name" value="XANTHINE DEHYDROGENASE SUBUNIT C-RELATED"/>
    <property type="match status" value="1"/>
</dbReference>
<dbReference type="InterPro" id="IPR036318">
    <property type="entry name" value="FAD-bd_PCMH-like_sf"/>
</dbReference>
<accession>A0AA41WFS3</accession>
<dbReference type="RefSeq" id="WP_284057073.1">
    <property type="nucleotide sequence ID" value="NZ_JAMSLR010000005.1"/>
</dbReference>
<evidence type="ECO:0000313" key="6">
    <source>
        <dbReference type="Proteomes" id="UP001165306"/>
    </source>
</evidence>
<evidence type="ECO:0000259" key="4">
    <source>
        <dbReference type="PROSITE" id="PS51387"/>
    </source>
</evidence>
<dbReference type="Gene3D" id="3.30.43.10">
    <property type="entry name" value="Uridine Diphospho-n-acetylenolpyruvylglucosamine Reductase, domain 2"/>
    <property type="match status" value="1"/>
</dbReference>
<dbReference type="InterPro" id="IPR005107">
    <property type="entry name" value="CO_DH_flav_C"/>
</dbReference>
<feature type="domain" description="FAD-binding PCMH-type" evidence="4">
    <location>
        <begin position="1"/>
        <end position="177"/>
    </location>
</feature>
<dbReference type="PROSITE" id="PS51387">
    <property type="entry name" value="FAD_PCMH"/>
    <property type="match status" value="1"/>
</dbReference>
<dbReference type="GO" id="GO:0071949">
    <property type="term" value="F:FAD binding"/>
    <property type="evidence" value="ECO:0007669"/>
    <property type="project" value="InterPro"/>
</dbReference>
<dbReference type="PANTHER" id="PTHR42659">
    <property type="entry name" value="XANTHINE DEHYDROGENASE SUBUNIT C-RELATED"/>
    <property type="match status" value="1"/>
</dbReference>
<reference evidence="5" key="1">
    <citation type="submission" date="2022-06" db="EMBL/GenBank/DDBJ databases">
        <title>CFH 74404 Thermomicrobiaceae sp.</title>
        <authorList>
            <person name="Ming H."/>
            <person name="Li W.-J."/>
            <person name="Zhao Z."/>
        </authorList>
    </citation>
    <scope>NUCLEOTIDE SEQUENCE</scope>
    <source>
        <strain evidence="5">CFH 74404</strain>
    </source>
</reference>
<dbReference type="InterPro" id="IPR016169">
    <property type="entry name" value="FAD-bd_PCMH_sub2"/>
</dbReference>
<dbReference type="Proteomes" id="UP001165306">
    <property type="component" value="Unassembled WGS sequence"/>
</dbReference>
<dbReference type="SUPFAM" id="SSF56176">
    <property type="entry name" value="FAD-binding/transporter-associated domain-like"/>
    <property type="match status" value="1"/>
</dbReference>
<proteinExistence type="predicted"/>
<evidence type="ECO:0000256" key="3">
    <source>
        <dbReference type="ARBA" id="ARBA00023002"/>
    </source>
</evidence>
<dbReference type="Pfam" id="PF00941">
    <property type="entry name" value="FAD_binding_5"/>
    <property type="match status" value="1"/>
</dbReference>
<dbReference type="SUPFAM" id="SSF55447">
    <property type="entry name" value="CO dehydrogenase flavoprotein C-terminal domain-like"/>
    <property type="match status" value="1"/>
</dbReference>
<keyword evidence="1" id="KW-0285">Flavoprotein</keyword>
<dbReference type="InterPro" id="IPR051312">
    <property type="entry name" value="Diverse_Substr_Oxidored"/>
</dbReference>
<dbReference type="SMART" id="SM01092">
    <property type="entry name" value="CO_deh_flav_C"/>
    <property type="match status" value="1"/>
</dbReference>
<keyword evidence="6" id="KW-1185">Reference proteome</keyword>
<gene>
    <name evidence="5" type="ORF">NET02_09055</name>
</gene>
<sequence length="290" mass="30650">MKPVAFDYYRPTSVEEVHALLASHGGGGKILAGGQSLVPLLNMRLARPAAIIDINRVAALEYLHANGDGLVLGALTRQQSLLENRAVAERYPLLVEAVRYIGHRQIRNWGTVGGSLAHADPAAELPVTMVALDAEITASSARGARAIPAREFFLDTLTTALEPDELLASVRLPALSPGTGWSFLEVSRRHGDFALVAVAALVTRDEAGVCTDARLVLGGVGPVPQVVEVRDLLIGQQPTPDAIAAAADVAGAVIEPASDVHATAEYRRHVARVLARRALTTAVERAGGRR</sequence>
<name>A0AA41WFS3_9BACT</name>
<keyword evidence="2" id="KW-0274">FAD</keyword>
<evidence type="ECO:0000256" key="1">
    <source>
        <dbReference type="ARBA" id="ARBA00022630"/>
    </source>
</evidence>
<dbReference type="Gene3D" id="3.30.390.50">
    <property type="entry name" value="CO dehydrogenase flavoprotein, C-terminal domain"/>
    <property type="match status" value="1"/>
</dbReference>
<organism evidence="5 6">
    <name type="scientific">Thermalbibacter longus</name>
    <dbReference type="NCBI Taxonomy" id="2951981"/>
    <lineage>
        <taxon>Bacteria</taxon>
        <taxon>Pseudomonadati</taxon>
        <taxon>Thermomicrobiota</taxon>
        <taxon>Thermomicrobia</taxon>
        <taxon>Thermomicrobiales</taxon>
        <taxon>Thermomicrobiaceae</taxon>
        <taxon>Thermalbibacter</taxon>
    </lineage>
</organism>
<dbReference type="GO" id="GO:0016491">
    <property type="term" value="F:oxidoreductase activity"/>
    <property type="evidence" value="ECO:0007669"/>
    <property type="project" value="UniProtKB-KW"/>
</dbReference>
<protein>
    <submittedName>
        <fullName evidence="5">Xanthine dehydrogenase family protein subunit M</fullName>
    </submittedName>
</protein>
<evidence type="ECO:0000313" key="5">
    <source>
        <dbReference type="EMBL" id="MCM8749293.1"/>
    </source>
</evidence>
<dbReference type="InterPro" id="IPR002346">
    <property type="entry name" value="Mopterin_DH_FAD-bd"/>
</dbReference>
<comment type="caution">
    <text evidence="5">The sequence shown here is derived from an EMBL/GenBank/DDBJ whole genome shotgun (WGS) entry which is preliminary data.</text>
</comment>
<evidence type="ECO:0000256" key="2">
    <source>
        <dbReference type="ARBA" id="ARBA00022827"/>
    </source>
</evidence>
<dbReference type="Gene3D" id="3.30.465.10">
    <property type="match status" value="1"/>
</dbReference>
<dbReference type="InterPro" id="IPR036683">
    <property type="entry name" value="CO_DH_flav_C_dom_sf"/>
</dbReference>
<dbReference type="Pfam" id="PF03450">
    <property type="entry name" value="CO_deh_flav_C"/>
    <property type="match status" value="1"/>
</dbReference>
<dbReference type="AlphaFoldDB" id="A0AA41WFS3"/>
<dbReference type="InterPro" id="IPR016167">
    <property type="entry name" value="FAD-bd_PCMH_sub1"/>
</dbReference>
<keyword evidence="3" id="KW-0560">Oxidoreductase</keyword>
<dbReference type="InterPro" id="IPR016166">
    <property type="entry name" value="FAD-bd_PCMH"/>
</dbReference>
<dbReference type="FunFam" id="3.30.465.10:FF:000017">
    <property type="entry name" value="Xanthine dehydrogenase, FAD binding subunit"/>
    <property type="match status" value="1"/>
</dbReference>